<evidence type="ECO:0000313" key="3">
    <source>
        <dbReference type="Proteomes" id="UP000256661"/>
    </source>
</evidence>
<gene>
    <name evidence="2" type="ORF">DFJ69_6491</name>
</gene>
<evidence type="ECO:0000313" key="2">
    <source>
        <dbReference type="EMBL" id="REF00896.1"/>
    </source>
</evidence>
<feature type="compositionally biased region" description="Basic and acidic residues" evidence="1">
    <location>
        <begin position="14"/>
        <end position="27"/>
    </location>
</feature>
<comment type="caution">
    <text evidence="2">The sequence shown here is derived from an EMBL/GenBank/DDBJ whole genome shotgun (WGS) entry which is preliminary data.</text>
</comment>
<dbReference type="EMBL" id="QTTT01000001">
    <property type="protein sequence ID" value="REF00896.1"/>
    <property type="molecule type" value="Genomic_DNA"/>
</dbReference>
<dbReference type="Proteomes" id="UP000256661">
    <property type="component" value="Unassembled WGS sequence"/>
</dbReference>
<keyword evidence="3" id="KW-1185">Reference proteome</keyword>
<evidence type="ECO:0000256" key="1">
    <source>
        <dbReference type="SAM" id="MobiDB-lite"/>
    </source>
</evidence>
<name>A0A3D9T6N0_9ACTN</name>
<organism evidence="2 3">
    <name type="scientific">Thermomonospora umbrina</name>
    <dbReference type="NCBI Taxonomy" id="111806"/>
    <lineage>
        <taxon>Bacteria</taxon>
        <taxon>Bacillati</taxon>
        <taxon>Actinomycetota</taxon>
        <taxon>Actinomycetes</taxon>
        <taxon>Streptosporangiales</taxon>
        <taxon>Thermomonosporaceae</taxon>
        <taxon>Thermomonospora</taxon>
    </lineage>
</organism>
<reference evidence="2 3" key="1">
    <citation type="submission" date="2018-08" db="EMBL/GenBank/DDBJ databases">
        <title>Sequencing the genomes of 1000 actinobacteria strains.</title>
        <authorList>
            <person name="Klenk H.-P."/>
        </authorList>
    </citation>
    <scope>NUCLEOTIDE SEQUENCE [LARGE SCALE GENOMIC DNA]</scope>
    <source>
        <strain evidence="2 3">DSM 43927</strain>
    </source>
</reference>
<proteinExistence type="predicted"/>
<protein>
    <submittedName>
        <fullName evidence="2">Uncharacterized protein</fullName>
    </submittedName>
</protein>
<dbReference type="AlphaFoldDB" id="A0A3D9T6N0"/>
<sequence>MFTGADGLAAAPVAREDAAPAARDEVGGRGSLVPAGRCRVSTSPRGPRSVGGGGA</sequence>
<accession>A0A3D9T6N0</accession>
<feature type="region of interest" description="Disordered" evidence="1">
    <location>
        <begin position="1"/>
        <end position="55"/>
    </location>
</feature>